<keyword evidence="1" id="KW-0472">Membrane</keyword>
<feature type="transmembrane region" description="Helical" evidence="1">
    <location>
        <begin position="73"/>
        <end position="93"/>
    </location>
</feature>
<accession>D5ALK2</accession>
<name>D5ALK2_RHOCB</name>
<gene>
    <name evidence="2" type="ordered locus">RCAP_rcc02333</name>
</gene>
<organism evidence="2 3">
    <name type="scientific">Rhodobacter capsulatus (strain ATCC BAA-309 / NBRC 16581 / SB1003)</name>
    <dbReference type="NCBI Taxonomy" id="272942"/>
    <lineage>
        <taxon>Bacteria</taxon>
        <taxon>Pseudomonadati</taxon>
        <taxon>Pseudomonadota</taxon>
        <taxon>Alphaproteobacteria</taxon>
        <taxon>Rhodobacterales</taxon>
        <taxon>Rhodobacter group</taxon>
        <taxon>Rhodobacter</taxon>
    </lineage>
</organism>
<dbReference type="EMBL" id="CP001312">
    <property type="protein sequence ID" value="ADE86063.1"/>
    <property type="molecule type" value="Genomic_DNA"/>
</dbReference>
<evidence type="ECO:0000256" key="1">
    <source>
        <dbReference type="SAM" id="Phobius"/>
    </source>
</evidence>
<sequence>MVAKSQRLYSIGHGMAIDQKTTQERVSNIENDSENRMSQFHAWLGIASAGGIVSLSSFAGGSPDPDYTFAQLVPSYICFLFGIIAAAAVVYSLSLSRSKFAEHIACSSNREIANEAIQSIPVIMSYPRSMTEGANGSRDELISKSQRFHDLAERSWSAHRRWSIVSSMSVAISALAFVLGFLWPIYVVVFTEKGLIP</sequence>
<protein>
    <submittedName>
        <fullName evidence="2">Uncharacterized protein</fullName>
    </submittedName>
</protein>
<evidence type="ECO:0000313" key="2">
    <source>
        <dbReference type="EMBL" id="ADE86063.1"/>
    </source>
</evidence>
<reference evidence="2 3" key="2">
    <citation type="journal article" date="2010" name="J. Bacteriol.">
        <title>Complete genome sequence of the photosynthetic purple nonsulfur bacterium Rhodobacter capsulatus SB 1003.</title>
        <authorList>
            <person name="Strnad H."/>
            <person name="Lapidus A."/>
            <person name="Paces J."/>
            <person name="Ulbrich P."/>
            <person name="Vlcek C."/>
            <person name="Paces V."/>
            <person name="Haselkorn R."/>
        </authorList>
    </citation>
    <scope>NUCLEOTIDE SEQUENCE [LARGE SCALE GENOMIC DNA]</scope>
    <source>
        <strain evidence="3">ATCC BAA-309 / NBRC 16581 / SB1003</strain>
    </source>
</reference>
<dbReference type="HOGENOM" id="CLU_119014_0_0_5"/>
<proteinExistence type="predicted"/>
<feature type="transmembrane region" description="Helical" evidence="1">
    <location>
        <begin position="164"/>
        <end position="189"/>
    </location>
</feature>
<keyword evidence="1" id="KW-0812">Transmembrane</keyword>
<reference key="1">
    <citation type="submission" date="2008-12" db="EMBL/GenBank/DDBJ databases">
        <title>Complete genome sequence of Rhodobacter capsulatus SB1003.</title>
        <authorList>
            <person name="Strnad H."/>
            <person name="Lapidus A."/>
            <person name="Vlcek C."/>
            <person name="Ulbrich P."/>
            <person name="Paces J."/>
            <person name="Maltsev N."/>
            <person name="Kumar V."/>
            <person name="Kogan Y."/>
            <person name="Milgram A."/>
            <person name="Rebrekov D."/>
            <person name="Mazur M."/>
            <person name="Cox R."/>
            <person name="Kyrpides N."/>
            <person name="Kolar M."/>
            <person name="Sachova J."/>
            <person name="Ridl J."/>
            <person name="Ivanova N."/>
            <person name="Kapatral V."/>
            <person name="Los T."/>
            <person name="Lykidis A."/>
            <person name="Mikhailova N."/>
            <person name="Reznik G."/>
            <person name="Vasieva O."/>
            <person name="Fonstein M."/>
            <person name="Paces V."/>
            <person name="Haselkorn R."/>
        </authorList>
    </citation>
    <scope>NUCLEOTIDE SEQUENCE</scope>
    <source>
        <strain>SB1003</strain>
    </source>
</reference>
<feature type="transmembrane region" description="Helical" evidence="1">
    <location>
        <begin position="40"/>
        <end position="61"/>
    </location>
</feature>
<dbReference type="STRING" id="272942.RCAP_rcc02333"/>
<evidence type="ECO:0000313" key="3">
    <source>
        <dbReference type="Proteomes" id="UP000002361"/>
    </source>
</evidence>
<dbReference type="Proteomes" id="UP000002361">
    <property type="component" value="Chromosome"/>
</dbReference>
<dbReference type="KEGG" id="rcp:RCAP_rcc02333"/>
<keyword evidence="1" id="KW-1133">Transmembrane helix</keyword>
<dbReference type="AlphaFoldDB" id="D5ALK2"/>
<keyword evidence="3" id="KW-1185">Reference proteome</keyword>